<evidence type="ECO:0008006" key="3">
    <source>
        <dbReference type="Google" id="ProtNLM"/>
    </source>
</evidence>
<dbReference type="InterPro" id="IPR031322">
    <property type="entry name" value="Shikimate/glucono_kinase"/>
</dbReference>
<name>A0A211ZLZ7_9PROT</name>
<dbReference type="InterPro" id="IPR027417">
    <property type="entry name" value="P-loop_NTPase"/>
</dbReference>
<dbReference type="RefSeq" id="WP_088151815.1">
    <property type="nucleotide sequence ID" value="NZ_NHON01000025.1"/>
</dbReference>
<reference evidence="2" key="1">
    <citation type="submission" date="2017-05" db="EMBL/GenBank/DDBJ databases">
        <authorList>
            <person name="Macchi M."/>
            <person name="Festa S."/>
            <person name="Coppotelli B.M."/>
            <person name="Morelli I.S."/>
        </authorList>
    </citation>
    <scope>NUCLEOTIDE SEQUENCE [LARGE SCALE GENOMIC DNA]</scope>
    <source>
        <strain evidence="2">I</strain>
    </source>
</reference>
<gene>
    <name evidence="1" type="ORF">BWR60_14900</name>
</gene>
<dbReference type="PRINTS" id="PR01100">
    <property type="entry name" value="SHIKIMTKNASE"/>
</dbReference>
<dbReference type="SUPFAM" id="SSF52540">
    <property type="entry name" value="P-loop containing nucleoside triphosphate hydrolases"/>
    <property type="match status" value="1"/>
</dbReference>
<sequence>MPPRIFLIGPGGVGKTSSGRELAALLGYAFVDLDQAFCDRIGPIDAFLRTEGYERYIEANAALFDALCRSDDGDVVMPLSSGFLATHIRPDLVEHNRQAVRRSGVSVLLLPSLDIDAAAEIVVERQLRRGFGLERERELEKFRARFPAYLGLGDLRVVSTQPPAEIAAEIAALLRGPGSVVGLA</sequence>
<evidence type="ECO:0000313" key="1">
    <source>
        <dbReference type="EMBL" id="OWJ66313.1"/>
    </source>
</evidence>
<dbReference type="Proteomes" id="UP000196655">
    <property type="component" value="Unassembled WGS sequence"/>
</dbReference>
<keyword evidence="2" id="KW-1185">Reference proteome</keyword>
<evidence type="ECO:0000313" key="2">
    <source>
        <dbReference type="Proteomes" id="UP000196655"/>
    </source>
</evidence>
<proteinExistence type="predicted"/>
<dbReference type="OrthoDB" id="9800332at2"/>
<accession>A0A211ZLZ7</accession>
<dbReference type="EMBL" id="NHON01000025">
    <property type="protein sequence ID" value="OWJ66313.1"/>
    <property type="molecule type" value="Genomic_DNA"/>
</dbReference>
<dbReference type="Gene3D" id="3.40.50.300">
    <property type="entry name" value="P-loop containing nucleotide triphosphate hydrolases"/>
    <property type="match status" value="1"/>
</dbReference>
<dbReference type="AlphaFoldDB" id="A0A211ZLZ7"/>
<protein>
    <recommendedName>
        <fullName evidence="3">Shikimate kinase</fullName>
    </recommendedName>
</protein>
<dbReference type="Pfam" id="PF01202">
    <property type="entry name" value="SKI"/>
    <property type="match status" value="1"/>
</dbReference>
<organism evidence="1 2">
    <name type="scientific">Inquilinus limosus</name>
    <dbReference type="NCBI Taxonomy" id="171674"/>
    <lineage>
        <taxon>Bacteria</taxon>
        <taxon>Pseudomonadati</taxon>
        <taxon>Pseudomonadota</taxon>
        <taxon>Alphaproteobacteria</taxon>
        <taxon>Rhodospirillales</taxon>
        <taxon>Rhodospirillaceae</taxon>
        <taxon>Inquilinus</taxon>
    </lineage>
</organism>
<comment type="caution">
    <text evidence="1">The sequence shown here is derived from an EMBL/GenBank/DDBJ whole genome shotgun (WGS) entry which is preliminary data.</text>
</comment>